<protein>
    <submittedName>
        <fullName evidence="2">Uncharacterized protein</fullName>
    </submittedName>
</protein>
<feature type="compositionally biased region" description="Basic and acidic residues" evidence="1">
    <location>
        <begin position="171"/>
        <end position="180"/>
    </location>
</feature>
<dbReference type="InParanoid" id="A0A0G4GSV3"/>
<dbReference type="AlphaFoldDB" id="A0A0G4GSV3"/>
<sequence length="313" mass="34079">MDNQPPVKGDAGRRRRLLQVEALQVKIRPKCNDWMEVDHTDAGRSHCEEAPLEYQAKNDKCAPVELIKDGCLLTAAIDVKLCGVSCGVLCSRLPKLCRWNGVVPYLLHTRLITCPSIPALRSTSPDVLNKLPQSNQPSLLPQQSARQARRRRLGRGESARPPAGWQAVVIPEKEPAKEAPELPDLFPTGPPSKEDSKGLPKDPLGLLPEEGAKEPPGPPDFWRLAIPTGTPGELPIPPPEDPAAFFELISEEETSLIGLIDAQNLPPLNPSGGDSPMAALGAFLGVTDDMMGIRWPALPSRVWSSPQKKTRRS</sequence>
<dbReference type="EMBL" id="CDMY01000791">
    <property type="protein sequence ID" value="CEM33778.1"/>
    <property type="molecule type" value="Genomic_DNA"/>
</dbReference>
<keyword evidence="3" id="KW-1185">Reference proteome</keyword>
<reference evidence="2 3" key="1">
    <citation type="submission" date="2014-11" db="EMBL/GenBank/DDBJ databases">
        <authorList>
            <person name="Zhu J."/>
            <person name="Qi W."/>
            <person name="Song R."/>
        </authorList>
    </citation>
    <scope>NUCLEOTIDE SEQUENCE [LARGE SCALE GENOMIC DNA]</scope>
</reference>
<feature type="region of interest" description="Disordered" evidence="1">
    <location>
        <begin position="128"/>
        <end position="222"/>
    </location>
</feature>
<gene>
    <name evidence="2" type="ORF">Vbra_18667</name>
</gene>
<name>A0A0G4GSV3_VITBC</name>
<dbReference type="Proteomes" id="UP000041254">
    <property type="component" value="Unassembled WGS sequence"/>
</dbReference>
<proteinExistence type="predicted"/>
<evidence type="ECO:0000313" key="2">
    <source>
        <dbReference type="EMBL" id="CEM33778.1"/>
    </source>
</evidence>
<feature type="compositionally biased region" description="Low complexity" evidence="1">
    <location>
        <begin position="131"/>
        <end position="146"/>
    </location>
</feature>
<organism evidence="2 3">
    <name type="scientific">Vitrella brassicaformis (strain CCMP3155)</name>
    <dbReference type="NCBI Taxonomy" id="1169540"/>
    <lineage>
        <taxon>Eukaryota</taxon>
        <taxon>Sar</taxon>
        <taxon>Alveolata</taxon>
        <taxon>Colpodellida</taxon>
        <taxon>Vitrellaceae</taxon>
        <taxon>Vitrella</taxon>
    </lineage>
</organism>
<accession>A0A0G4GSV3</accession>
<dbReference type="VEuPathDB" id="CryptoDB:Vbra_18667"/>
<evidence type="ECO:0000313" key="3">
    <source>
        <dbReference type="Proteomes" id="UP000041254"/>
    </source>
</evidence>
<evidence type="ECO:0000256" key="1">
    <source>
        <dbReference type="SAM" id="MobiDB-lite"/>
    </source>
</evidence>